<dbReference type="SUPFAM" id="SSF55781">
    <property type="entry name" value="GAF domain-like"/>
    <property type="match status" value="1"/>
</dbReference>
<dbReference type="InterPro" id="IPR035965">
    <property type="entry name" value="PAS-like_dom_sf"/>
</dbReference>
<evidence type="ECO:0000259" key="1">
    <source>
        <dbReference type="PROSITE" id="PS50113"/>
    </source>
</evidence>
<dbReference type="InterPro" id="IPR000160">
    <property type="entry name" value="GGDEF_dom"/>
</dbReference>
<dbReference type="InterPro" id="IPR012226">
    <property type="entry name" value="Diguanyl_cyclase/Pdiesterase"/>
</dbReference>
<dbReference type="NCBIfam" id="TIGR00229">
    <property type="entry name" value="sensory_box"/>
    <property type="match status" value="1"/>
</dbReference>
<dbReference type="SUPFAM" id="SSF55073">
    <property type="entry name" value="Nucleotide cyclase"/>
    <property type="match status" value="1"/>
</dbReference>
<dbReference type="InterPro" id="IPR003018">
    <property type="entry name" value="GAF"/>
</dbReference>
<feature type="domain" description="PAC" evidence="1">
    <location>
        <begin position="82"/>
        <end position="134"/>
    </location>
</feature>
<dbReference type="Gene3D" id="3.30.450.20">
    <property type="entry name" value="PAS domain"/>
    <property type="match status" value="1"/>
</dbReference>
<dbReference type="CDD" id="cd01948">
    <property type="entry name" value="EAL"/>
    <property type="match status" value="1"/>
</dbReference>
<organism evidence="4 5">
    <name type="scientific">Acetobacter garciniae</name>
    <dbReference type="NCBI Taxonomy" id="2817435"/>
    <lineage>
        <taxon>Bacteria</taxon>
        <taxon>Pseudomonadati</taxon>
        <taxon>Pseudomonadota</taxon>
        <taxon>Alphaproteobacteria</taxon>
        <taxon>Acetobacterales</taxon>
        <taxon>Acetobacteraceae</taxon>
        <taxon>Acetobacter</taxon>
    </lineage>
</organism>
<name>A0A939HMZ7_9PROT</name>
<dbReference type="SUPFAM" id="SSF55785">
    <property type="entry name" value="PYP-like sensor domain (PAS domain)"/>
    <property type="match status" value="1"/>
</dbReference>
<dbReference type="Pfam" id="PF00989">
    <property type="entry name" value="PAS"/>
    <property type="match status" value="1"/>
</dbReference>
<dbReference type="Gene3D" id="3.30.450.40">
    <property type="match status" value="1"/>
</dbReference>
<dbReference type="InterPro" id="IPR035919">
    <property type="entry name" value="EAL_sf"/>
</dbReference>
<dbReference type="AlphaFoldDB" id="A0A939HMZ7"/>
<dbReference type="InterPro" id="IPR043128">
    <property type="entry name" value="Rev_trsase/Diguanyl_cyclase"/>
</dbReference>
<dbReference type="Gene3D" id="3.20.20.450">
    <property type="entry name" value="EAL domain"/>
    <property type="match status" value="1"/>
</dbReference>
<sequence>MNVKISKHKTIYEDIVRLTDRGVLVLDQNYHIIFSNPKAEEVFGKTLSPDDQGDFAHVLSGHDDDSATLQTLPTIVTERVRSEMEFRARQQDGKDIWISAAVTPVTDKDGQITAVIMILSDITYEKELQNLQRSVVCALTTSLPFHEIADFMCRQIELIAPDVVASVVAVNDENRLQMVGRASLPPALAEATDRCSVGPQAGSCGTAIFTGEEVSVTDIAHDPRWAMWKDFVLPLGLVACWSAPLILSDGTVAGAMAFYFRTQRGPTEWERRIHDQCCHLGTLGLERENARRHIARLARYDALTGLPNLAWLKSSLQKMVGQPVWKNLTLVLIHLDPVEGIAEALGQSSTDDIKVEFANRLKEMIGTRGTVCRMDSDTFAVVATRHLEDPESIGNRFIFGLSAPICLHGITINPNVHIGICTGPEKGDDVETLLQHVQSALSNAQMERDKSHYRFFSPEMNQKAEERFFLVQALGDAIANNRLRLVYQPQIRVQDTRLQGMEALARWTDPKFGAISPARFIPLAEDANLIGQLGEWSLRTACQQMARWIASGSPIHTVSVNLSAIHFHNPELPDLIFRILDETGIPPESLIIEITESTMIDNHEQTIRTARTLRQFGVGMSMDDFGTGFSSLSNLASLPVNEVKIDRSFMNGIERDEKLRKVVRAIIQIGKNLGMTVVAEGIETEQQWRMLRRTECDVIQGFYFSRPLETDEIDAWLARRAPTPPIALAS</sequence>
<evidence type="ECO:0000259" key="2">
    <source>
        <dbReference type="PROSITE" id="PS50883"/>
    </source>
</evidence>
<dbReference type="InterPro" id="IPR013767">
    <property type="entry name" value="PAS_fold"/>
</dbReference>
<dbReference type="PANTHER" id="PTHR44757:SF2">
    <property type="entry name" value="BIOFILM ARCHITECTURE MAINTENANCE PROTEIN MBAA"/>
    <property type="match status" value="1"/>
</dbReference>
<dbReference type="PROSITE" id="PS50113">
    <property type="entry name" value="PAC"/>
    <property type="match status" value="1"/>
</dbReference>
<dbReference type="GO" id="GO:0006355">
    <property type="term" value="P:regulation of DNA-templated transcription"/>
    <property type="evidence" value="ECO:0007669"/>
    <property type="project" value="InterPro"/>
</dbReference>
<dbReference type="Gene3D" id="3.30.70.270">
    <property type="match status" value="1"/>
</dbReference>
<dbReference type="InterPro" id="IPR000014">
    <property type="entry name" value="PAS"/>
</dbReference>
<dbReference type="InterPro" id="IPR029787">
    <property type="entry name" value="Nucleotide_cyclase"/>
</dbReference>
<dbReference type="RefSeq" id="WP_207845836.1">
    <property type="nucleotide sequence ID" value="NZ_JAFVMH010000003.1"/>
</dbReference>
<dbReference type="PROSITE" id="PS50883">
    <property type="entry name" value="EAL"/>
    <property type="match status" value="1"/>
</dbReference>
<dbReference type="Proteomes" id="UP000664073">
    <property type="component" value="Unassembled WGS sequence"/>
</dbReference>
<dbReference type="SMART" id="SM00052">
    <property type="entry name" value="EAL"/>
    <property type="match status" value="1"/>
</dbReference>
<proteinExistence type="predicted"/>
<dbReference type="SMART" id="SM00267">
    <property type="entry name" value="GGDEF"/>
    <property type="match status" value="1"/>
</dbReference>
<dbReference type="SMART" id="SM00065">
    <property type="entry name" value="GAF"/>
    <property type="match status" value="1"/>
</dbReference>
<dbReference type="NCBIfam" id="TIGR00254">
    <property type="entry name" value="GGDEF"/>
    <property type="match status" value="1"/>
</dbReference>
<feature type="domain" description="EAL" evidence="2">
    <location>
        <begin position="467"/>
        <end position="721"/>
    </location>
</feature>
<dbReference type="PANTHER" id="PTHR44757">
    <property type="entry name" value="DIGUANYLATE CYCLASE DGCP"/>
    <property type="match status" value="1"/>
</dbReference>
<dbReference type="CDD" id="cd00130">
    <property type="entry name" value="PAS"/>
    <property type="match status" value="1"/>
</dbReference>
<dbReference type="PROSITE" id="PS50887">
    <property type="entry name" value="GGDEF"/>
    <property type="match status" value="1"/>
</dbReference>
<accession>A0A939HMZ7</accession>
<evidence type="ECO:0000259" key="3">
    <source>
        <dbReference type="PROSITE" id="PS50887"/>
    </source>
</evidence>
<dbReference type="InterPro" id="IPR001610">
    <property type="entry name" value="PAC"/>
</dbReference>
<dbReference type="CDD" id="cd01949">
    <property type="entry name" value="GGDEF"/>
    <property type="match status" value="1"/>
</dbReference>
<dbReference type="SMART" id="SM00086">
    <property type="entry name" value="PAC"/>
    <property type="match status" value="1"/>
</dbReference>
<evidence type="ECO:0000313" key="5">
    <source>
        <dbReference type="Proteomes" id="UP000664073"/>
    </source>
</evidence>
<dbReference type="Pfam" id="PF00563">
    <property type="entry name" value="EAL"/>
    <property type="match status" value="1"/>
</dbReference>
<dbReference type="EMBL" id="JAFVMH010000003">
    <property type="protein sequence ID" value="MBO1325176.1"/>
    <property type="molecule type" value="Genomic_DNA"/>
</dbReference>
<keyword evidence="5" id="KW-1185">Reference proteome</keyword>
<dbReference type="SUPFAM" id="SSF141868">
    <property type="entry name" value="EAL domain-like"/>
    <property type="match status" value="1"/>
</dbReference>
<gene>
    <name evidence="4" type="ORF">J2D77_08440</name>
</gene>
<dbReference type="PIRSF" id="PIRSF005925">
    <property type="entry name" value="Dos"/>
    <property type="match status" value="1"/>
</dbReference>
<dbReference type="InterPro" id="IPR000700">
    <property type="entry name" value="PAS-assoc_C"/>
</dbReference>
<evidence type="ECO:0000313" key="4">
    <source>
        <dbReference type="EMBL" id="MBO1325176.1"/>
    </source>
</evidence>
<feature type="domain" description="GGDEF" evidence="3">
    <location>
        <begin position="326"/>
        <end position="458"/>
    </location>
</feature>
<dbReference type="InterPro" id="IPR029016">
    <property type="entry name" value="GAF-like_dom_sf"/>
</dbReference>
<protein>
    <submittedName>
        <fullName evidence="4">EAL domain-containing protein</fullName>
    </submittedName>
</protein>
<dbReference type="InterPro" id="IPR052155">
    <property type="entry name" value="Biofilm_reg_signaling"/>
</dbReference>
<comment type="caution">
    <text evidence="4">The sequence shown here is derived from an EMBL/GenBank/DDBJ whole genome shotgun (WGS) entry which is preliminary data.</text>
</comment>
<dbReference type="InterPro" id="IPR001633">
    <property type="entry name" value="EAL_dom"/>
</dbReference>
<dbReference type="Pfam" id="PF00990">
    <property type="entry name" value="GGDEF"/>
    <property type="match status" value="1"/>
</dbReference>
<reference evidence="4" key="1">
    <citation type="submission" date="2021-03" db="EMBL/GenBank/DDBJ databases">
        <title>The complete genome sequence of Acetobacter sp. TBRC 12339.</title>
        <authorList>
            <person name="Charoenyingcharoen P."/>
            <person name="Yukphan P."/>
        </authorList>
    </citation>
    <scope>NUCLEOTIDE SEQUENCE</scope>
    <source>
        <strain evidence="4">TBRC 12339</strain>
    </source>
</reference>
<dbReference type="Pfam" id="PF13185">
    <property type="entry name" value="GAF_2"/>
    <property type="match status" value="1"/>
</dbReference>